<evidence type="ECO:0000313" key="3">
    <source>
        <dbReference type="Proteomes" id="UP000585614"/>
    </source>
</evidence>
<dbReference type="EMBL" id="JACAGC010000014">
    <property type="protein sequence ID" value="KAF6321306.1"/>
    <property type="molecule type" value="Genomic_DNA"/>
</dbReference>
<feature type="region of interest" description="Disordered" evidence="1">
    <location>
        <begin position="80"/>
        <end position="103"/>
    </location>
</feature>
<evidence type="ECO:0000313" key="2">
    <source>
        <dbReference type="EMBL" id="KAF6321306.1"/>
    </source>
</evidence>
<comment type="caution">
    <text evidence="2">The sequence shown here is derived from an EMBL/GenBank/DDBJ whole genome shotgun (WGS) entry which is preliminary data.</text>
</comment>
<gene>
    <name evidence="2" type="ORF">mRhiFer1_008435</name>
</gene>
<accession>A0A7J7V8K6</accession>
<sequence>MGTSTFMILNELRGKWSEMKKECSVRLNICRREPVRPELGRVAAREPESEDRRSGAQRLGDTRLRLLLLGAEHPRAPFSFSGLGDPGFRRPTQPNSASFSPLLPDGSSLGASIPWDAAPFPLPLPKPSVFRESVWDTESFGDPGLRVPPAVAAAPRKGWNKHAFVAEVIISGALMGLETAGAS</sequence>
<protein>
    <submittedName>
        <fullName evidence="2">Uncharacterized protein</fullName>
    </submittedName>
</protein>
<reference evidence="2 3" key="1">
    <citation type="journal article" date="2020" name="Nature">
        <title>Six reference-quality genomes reveal evolution of bat adaptations.</title>
        <authorList>
            <person name="Jebb D."/>
            <person name="Huang Z."/>
            <person name="Pippel M."/>
            <person name="Hughes G.M."/>
            <person name="Lavrichenko K."/>
            <person name="Devanna P."/>
            <person name="Winkler S."/>
            <person name="Jermiin L.S."/>
            <person name="Skirmuntt E.C."/>
            <person name="Katzourakis A."/>
            <person name="Burkitt-Gray L."/>
            <person name="Ray D.A."/>
            <person name="Sullivan K.A.M."/>
            <person name="Roscito J.G."/>
            <person name="Kirilenko B.M."/>
            <person name="Davalos L.M."/>
            <person name="Corthals A.P."/>
            <person name="Power M.L."/>
            <person name="Jones G."/>
            <person name="Ransome R.D."/>
            <person name="Dechmann D.K.N."/>
            <person name="Locatelli A.G."/>
            <person name="Puechmaille S.J."/>
            <person name="Fedrigo O."/>
            <person name="Jarvis E.D."/>
            <person name="Hiller M."/>
            <person name="Vernes S.C."/>
            <person name="Myers E.W."/>
            <person name="Teeling E.C."/>
        </authorList>
    </citation>
    <scope>NUCLEOTIDE SEQUENCE [LARGE SCALE GENOMIC DNA]</scope>
    <source>
        <strain evidence="2">MRhiFer1</strain>
        <tissue evidence="2">Lung</tissue>
    </source>
</reference>
<dbReference type="Proteomes" id="UP000585614">
    <property type="component" value="Unassembled WGS sequence"/>
</dbReference>
<organism evidence="2 3">
    <name type="scientific">Rhinolophus ferrumequinum</name>
    <name type="common">Greater horseshoe bat</name>
    <dbReference type="NCBI Taxonomy" id="59479"/>
    <lineage>
        <taxon>Eukaryota</taxon>
        <taxon>Metazoa</taxon>
        <taxon>Chordata</taxon>
        <taxon>Craniata</taxon>
        <taxon>Vertebrata</taxon>
        <taxon>Euteleostomi</taxon>
        <taxon>Mammalia</taxon>
        <taxon>Eutheria</taxon>
        <taxon>Laurasiatheria</taxon>
        <taxon>Chiroptera</taxon>
        <taxon>Yinpterochiroptera</taxon>
        <taxon>Rhinolophoidea</taxon>
        <taxon>Rhinolophidae</taxon>
        <taxon>Rhinolophinae</taxon>
        <taxon>Rhinolophus</taxon>
    </lineage>
</organism>
<proteinExistence type="predicted"/>
<evidence type="ECO:0000256" key="1">
    <source>
        <dbReference type="SAM" id="MobiDB-lite"/>
    </source>
</evidence>
<name>A0A7J7V8K6_RHIFE</name>
<dbReference type="AlphaFoldDB" id="A0A7J7V8K6"/>